<dbReference type="EMBL" id="LN614827">
    <property type="protein sequence ID" value="CEG58291.1"/>
    <property type="molecule type" value="Genomic_DNA"/>
</dbReference>
<organism evidence="2 3">
    <name type="scientific">Legionella fallonii LLAP-10</name>
    <dbReference type="NCBI Taxonomy" id="1212491"/>
    <lineage>
        <taxon>Bacteria</taxon>
        <taxon>Pseudomonadati</taxon>
        <taxon>Pseudomonadota</taxon>
        <taxon>Gammaproteobacteria</taxon>
        <taxon>Legionellales</taxon>
        <taxon>Legionellaceae</taxon>
        <taxon>Legionella</taxon>
    </lineage>
</organism>
<dbReference type="RefSeq" id="WP_045096639.1">
    <property type="nucleotide sequence ID" value="NZ_LN614827.1"/>
</dbReference>
<evidence type="ECO:0000313" key="2">
    <source>
        <dbReference type="EMBL" id="CEG58291.1"/>
    </source>
</evidence>
<feature type="transmembrane region" description="Helical" evidence="1">
    <location>
        <begin position="6"/>
        <end position="24"/>
    </location>
</feature>
<evidence type="ECO:0000313" key="3">
    <source>
        <dbReference type="Proteomes" id="UP000032430"/>
    </source>
</evidence>
<dbReference type="Proteomes" id="UP000032430">
    <property type="component" value="Chromosome I"/>
</dbReference>
<dbReference type="HOGENOM" id="CLU_2479515_0_0_6"/>
<proteinExistence type="predicted"/>
<keyword evidence="3" id="KW-1185">Reference proteome</keyword>
<accession>A0A098G8I7</accession>
<keyword evidence="1" id="KW-1133">Transmembrane helix</keyword>
<keyword evidence="1" id="KW-0472">Membrane</keyword>
<keyword evidence="1" id="KW-0812">Transmembrane</keyword>
<gene>
    <name evidence="2" type="ORF">LFA_2936</name>
</gene>
<protein>
    <submittedName>
        <fullName evidence="2">Uncharacterized protein</fullName>
    </submittedName>
</protein>
<dbReference type="OrthoDB" id="3259637at2"/>
<sequence>MKIIYYFALLIIGIWLFDKTCLWLERKGWLYYRFEKPQKGIIGDVLQELNAHLSPSNRHVVEMKQNTARFKKSEADAPSDPNDHFSN</sequence>
<evidence type="ECO:0000256" key="1">
    <source>
        <dbReference type="SAM" id="Phobius"/>
    </source>
</evidence>
<dbReference type="AlphaFoldDB" id="A0A098G8I7"/>
<dbReference type="STRING" id="1212491.LFA_2936"/>
<reference evidence="3" key="1">
    <citation type="submission" date="2014-09" db="EMBL/GenBank/DDBJ databases">
        <authorList>
            <person name="Gomez-Valero L."/>
        </authorList>
    </citation>
    <scope>NUCLEOTIDE SEQUENCE [LARGE SCALE GENOMIC DNA]</scope>
    <source>
        <strain evidence="3">ATCC700992</strain>
    </source>
</reference>
<name>A0A098G8I7_9GAMM</name>
<dbReference type="KEGG" id="lfa:LFA_2936"/>